<name>A0ACB9L7U1_BAUVA</name>
<reference evidence="1 2" key="1">
    <citation type="journal article" date="2022" name="DNA Res.">
        <title>Chromosomal-level genome assembly of the orchid tree Bauhinia variegata (Leguminosae; Cercidoideae) supports the allotetraploid origin hypothesis of Bauhinia.</title>
        <authorList>
            <person name="Zhong Y."/>
            <person name="Chen Y."/>
            <person name="Zheng D."/>
            <person name="Pang J."/>
            <person name="Liu Y."/>
            <person name="Luo S."/>
            <person name="Meng S."/>
            <person name="Qian L."/>
            <person name="Wei D."/>
            <person name="Dai S."/>
            <person name="Zhou R."/>
        </authorList>
    </citation>
    <scope>NUCLEOTIDE SEQUENCE [LARGE SCALE GENOMIC DNA]</scope>
    <source>
        <strain evidence="1">BV-YZ2020</strain>
    </source>
</reference>
<accession>A0ACB9L7U1</accession>
<gene>
    <name evidence="1" type="ORF">L6164_028875</name>
</gene>
<comment type="caution">
    <text evidence="1">The sequence shown here is derived from an EMBL/GenBank/DDBJ whole genome shotgun (WGS) entry which is preliminary data.</text>
</comment>
<evidence type="ECO:0000313" key="2">
    <source>
        <dbReference type="Proteomes" id="UP000828941"/>
    </source>
</evidence>
<proteinExistence type="predicted"/>
<sequence length="612" mass="67225">MGSVNNREVAAVVVGLLGKGGAKYDGGFASLSLSSVLALHFYVSEVVDFSVSANEEFLQNVKLIAERLKPHGYEYAVLDYLWYRNRSGALDSPGLDSIDEWGRMLPDPFKFPSSKGGKGLGEIAANVHNMGLKFGIHLMAGISTQAVNKNTPILDPLKGKQYEEGGKKWFAQDIAIKSKPCSWMPHCFMSVNLTLGAGKAFLSSLYQLYNSWNIDFVKLDCVFGSDFDLDEITYVSELLQVVDRPVVFSLSPGTSMSASLAKQVSGMVNMYRITGDDWDKWSDPVSHFDIIRDFSAANLIGAQSAMGTSWPDMDMLPLGWLTDPAANYGPFRNTRLTTDEQRIQMTLWSMTKSPLMFGGDMRKLDQATFDLITNPTLLEINAFSSNNMEYVQISTRSLSFVKCSESRATGWSVEVANKQTCWVGEGEKDPSPFCLQKKELHTAPLEVPGLYQGKLHLVEESKTQSNCFEGSANKKLTSGEFNSGSFSPCRVDANQIWELHSNGTLQSSYSGLCASLAAQPFNTSAIRPWIATGRNGEVYLAFFNLGEAKTEISTSVSDLGRALTGRNLDGLKGIELWSKRSVDTSAMGGLISAEVEKHACALFVLKKEFCKV</sequence>
<protein>
    <submittedName>
        <fullName evidence="1">Uncharacterized protein</fullName>
    </submittedName>
</protein>
<dbReference type="EMBL" id="CM039437">
    <property type="protein sequence ID" value="KAI4305513.1"/>
    <property type="molecule type" value="Genomic_DNA"/>
</dbReference>
<keyword evidence="2" id="KW-1185">Reference proteome</keyword>
<organism evidence="1 2">
    <name type="scientific">Bauhinia variegata</name>
    <name type="common">Purple orchid tree</name>
    <name type="synonym">Phanera variegata</name>
    <dbReference type="NCBI Taxonomy" id="167791"/>
    <lineage>
        <taxon>Eukaryota</taxon>
        <taxon>Viridiplantae</taxon>
        <taxon>Streptophyta</taxon>
        <taxon>Embryophyta</taxon>
        <taxon>Tracheophyta</taxon>
        <taxon>Spermatophyta</taxon>
        <taxon>Magnoliopsida</taxon>
        <taxon>eudicotyledons</taxon>
        <taxon>Gunneridae</taxon>
        <taxon>Pentapetalae</taxon>
        <taxon>rosids</taxon>
        <taxon>fabids</taxon>
        <taxon>Fabales</taxon>
        <taxon>Fabaceae</taxon>
        <taxon>Cercidoideae</taxon>
        <taxon>Cercideae</taxon>
        <taxon>Bauhiniinae</taxon>
        <taxon>Bauhinia</taxon>
    </lineage>
</organism>
<evidence type="ECO:0000313" key="1">
    <source>
        <dbReference type="EMBL" id="KAI4305513.1"/>
    </source>
</evidence>
<dbReference type="Proteomes" id="UP000828941">
    <property type="component" value="Chromosome 12"/>
</dbReference>